<sequence>MGKSKTNIFVKRGISPLFTIFFDQRGSDSPHLHDQHEQMSVLHE</sequence>
<reference evidence="1 2" key="1">
    <citation type="submission" date="2016-03" db="EMBL/GenBank/DDBJ databases">
        <title>Spore heat resistance.</title>
        <authorList>
            <person name="Boekhorst J."/>
            <person name="Berendsen E.M."/>
            <person name="Wells-Bennik M.H."/>
            <person name="Kuipers O.P."/>
        </authorList>
    </citation>
    <scope>NUCLEOTIDE SEQUENCE [LARGE SCALE GENOMIC DNA]</scope>
    <source>
        <strain evidence="1 2">AF16</strain>
    </source>
</reference>
<dbReference type="Proteomes" id="UP000078336">
    <property type="component" value="Unassembled WGS sequence"/>
</dbReference>
<keyword evidence="2" id="KW-1185">Reference proteome</keyword>
<organism evidence="1 2">
    <name type="scientific">Anoxybacillus flavithermus</name>
    <dbReference type="NCBI Taxonomy" id="33934"/>
    <lineage>
        <taxon>Bacteria</taxon>
        <taxon>Bacillati</taxon>
        <taxon>Bacillota</taxon>
        <taxon>Bacilli</taxon>
        <taxon>Bacillales</taxon>
        <taxon>Anoxybacillaceae</taxon>
        <taxon>Anoxybacillus</taxon>
    </lineage>
</organism>
<proteinExistence type="predicted"/>
<name>A0A178TIN6_9BACL</name>
<dbReference type="AlphaFoldDB" id="A0A178TIN6"/>
<gene>
    <name evidence="1" type="ORF">TAF16_0863</name>
</gene>
<comment type="caution">
    <text evidence="1">The sequence shown here is derived from an EMBL/GenBank/DDBJ whole genome shotgun (WGS) entry which is preliminary data.</text>
</comment>
<evidence type="ECO:0000313" key="1">
    <source>
        <dbReference type="EMBL" id="OAO80924.1"/>
    </source>
</evidence>
<dbReference type="EMBL" id="LUCQ01000061">
    <property type="protein sequence ID" value="OAO80924.1"/>
    <property type="molecule type" value="Genomic_DNA"/>
</dbReference>
<accession>A0A178TIN6</accession>
<evidence type="ECO:0000313" key="2">
    <source>
        <dbReference type="Proteomes" id="UP000078336"/>
    </source>
</evidence>
<protein>
    <submittedName>
        <fullName evidence="1">Uncharacterized protein</fullName>
    </submittedName>
</protein>